<reference evidence="1" key="2">
    <citation type="submission" date="2023-01" db="EMBL/GenBank/DDBJ databases">
        <authorList>
            <person name="Sun Q."/>
            <person name="Evtushenko L."/>
        </authorList>
    </citation>
    <scope>NUCLEOTIDE SEQUENCE</scope>
    <source>
        <strain evidence="1">VKM B-2347</strain>
    </source>
</reference>
<organism evidence="1 2">
    <name type="scientific">Hansschlegelia plantiphila</name>
    <dbReference type="NCBI Taxonomy" id="374655"/>
    <lineage>
        <taxon>Bacteria</taxon>
        <taxon>Pseudomonadati</taxon>
        <taxon>Pseudomonadota</taxon>
        <taxon>Alphaproteobacteria</taxon>
        <taxon>Hyphomicrobiales</taxon>
        <taxon>Methylopilaceae</taxon>
        <taxon>Hansschlegelia</taxon>
    </lineage>
</organism>
<protein>
    <recommendedName>
        <fullName evidence="3">DUF72 domain-containing protein</fullName>
    </recommendedName>
</protein>
<reference evidence="1" key="1">
    <citation type="journal article" date="2014" name="Int. J. Syst. Evol. Microbiol.">
        <title>Complete genome sequence of Corynebacterium casei LMG S-19264T (=DSM 44701T), isolated from a smear-ripened cheese.</title>
        <authorList>
            <consortium name="US DOE Joint Genome Institute (JGI-PGF)"/>
            <person name="Walter F."/>
            <person name="Albersmeier A."/>
            <person name="Kalinowski J."/>
            <person name="Ruckert C."/>
        </authorList>
    </citation>
    <scope>NUCLEOTIDE SEQUENCE</scope>
    <source>
        <strain evidence="1">VKM B-2347</strain>
    </source>
</reference>
<dbReference type="PANTHER" id="PTHR30348:SF14">
    <property type="entry name" value="BLR8050 PROTEIN"/>
    <property type="match status" value="1"/>
</dbReference>
<sequence>MAGRVATKIGDLFVGTAGWSVASRYADAVPGSGTHLERYARRLNATEIDTSFYRRHQHKTYERWAGATPDGFRFSVKLPRTITHERSLVDCGSLIDAFMADVVGLGGKLAVLLVQLPRSSPPDAAAAGVFFDQLRGASGAAVAFEPRHPGWFAPELDAWLAERRVARVAADPAPAPVAGEPGGWSGLRYYRWHGSPRVYYSDYDDAALVALRARADAGRALGEPTWCVFDNTASGAALGNALAFAGS</sequence>
<keyword evidence="2" id="KW-1185">Reference proteome</keyword>
<evidence type="ECO:0008006" key="3">
    <source>
        <dbReference type="Google" id="ProtNLM"/>
    </source>
</evidence>
<dbReference type="Pfam" id="PF01904">
    <property type="entry name" value="DUF72"/>
    <property type="match status" value="1"/>
</dbReference>
<evidence type="ECO:0000313" key="1">
    <source>
        <dbReference type="EMBL" id="GLK69620.1"/>
    </source>
</evidence>
<dbReference type="InterPro" id="IPR036520">
    <property type="entry name" value="UPF0759_sf"/>
</dbReference>
<dbReference type="SUPFAM" id="SSF117396">
    <property type="entry name" value="TM1631-like"/>
    <property type="match status" value="1"/>
</dbReference>
<dbReference type="AlphaFoldDB" id="A0A9W6J5J5"/>
<accession>A0A9W6J5J5</accession>
<gene>
    <name evidence="1" type="ORF">GCM10008179_32580</name>
</gene>
<comment type="caution">
    <text evidence="1">The sequence shown here is derived from an EMBL/GenBank/DDBJ whole genome shotgun (WGS) entry which is preliminary data.</text>
</comment>
<dbReference type="InterPro" id="IPR002763">
    <property type="entry name" value="DUF72"/>
</dbReference>
<name>A0A9W6J5J5_9HYPH</name>
<dbReference type="Gene3D" id="3.20.20.410">
    <property type="entry name" value="Protein of unknown function UPF0759"/>
    <property type="match status" value="1"/>
</dbReference>
<dbReference type="PANTHER" id="PTHR30348">
    <property type="entry name" value="UNCHARACTERIZED PROTEIN YECE"/>
    <property type="match status" value="1"/>
</dbReference>
<dbReference type="Proteomes" id="UP001143372">
    <property type="component" value="Unassembled WGS sequence"/>
</dbReference>
<proteinExistence type="predicted"/>
<dbReference type="EMBL" id="BSFI01000022">
    <property type="protein sequence ID" value="GLK69620.1"/>
    <property type="molecule type" value="Genomic_DNA"/>
</dbReference>
<evidence type="ECO:0000313" key="2">
    <source>
        <dbReference type="Proteomes" id="UP001143372"/>
    </source>
</evidence>